<protein>
    <submittedName>
        <fullName evidence="2">Uncharacterized protein</fullName>
    </submittedName>
</protein>
<reference evidence="2" key="1">
    <citation type="submission" date="2020-06" db="EMBL/GenBank/DDBJ databases">
        <authorList>
            <person name="Li T."/>
            <person name="Hu X."/>
            <person name="Zhang T."/>
            <person name="Song X."/>
            <person name="Zhang H."/>
            <person name="Dai N."/>
            <person name="Sheng W."/>
            <person name="Hou X."/>
            <person name="Wei L."/>
        </authorList>
    </citation>
    <scope>NUCLEOTIDE SEQUENCE</scope>
    <source>
        <strain evidence="2">KEN1</strain>
        <tissue evidence="2">Leaf</tissue>
    </source>
</reference>
<proteinExistence type="predicted"/>
<dbReference type="EMBL" id="JACGWN010000003">
    <property type="protein sequence ID" value="KAL0455522.1"/>
    <property type="molecule type" value="Genomic_DNA"/>
</dbReference>
<name>A0AAW2XRI1_9LAMI</name>
<organism evidence="2">
    <name type="scientific">Sesamum latifolium</name>
    <dbReference type="NCBI Taxonomy" id="2727402"/>
    <lineage>
        <taxon>Eukaryota</taxon>
        <taxon>Viridiplantae</taxon>
        <taxon>Streptophyta</taxon>
        <taxon>Embryophyta</taxon>
        <taxon>Tracheophyta</taxon>
        <taxon>Spermatophyta</taxon>
        <taxon>Magnoliopsida</taxon>
        <taxon>eudicotyledons</taxon>
        <taxon>Gunneridae</taxon>
        <taxon>Pentapetalae</taxon>
        <taxon>asterids</taxon>
        <taxon>lamiids</taxon>
        <taxon>Lamiales</taxon>
        <taxon>Pedaliaceae</taxon>
        <taxon>Sesamum</taxon>
    </lineage>
</organism>
<dbReference type="AlphaFoldDB" id="A0AAW2XRI1"/>
<evidence type="ECO:0000256" key="1">
    <source>
        <dbReference type="SAM" id="MobiDB-lite"/>
    </source>
</evidence>
<accession>A0AAW2XRI1</accession>
<feature type="compositionally biased region" description="Low complexity" evidence="1">
    <location>
        <begin position="58"/>
        <end position="77"/>
    </location>
</feature>
<evidence type="ECO:0000313" key="2">
    <source>
        <dbReference type="EMBL" id="KAL0455522.1"/>
    </source>
</evidence>
<comment type="caution">
    <text evidence="2">The sequence shown here is derived from an EMBL/GenBank/DDBJ whole genome shotgun (WGS) entry which is preliminary data.</text>
</comment>
<sequence>MEETSPSSITLCANSRNSEMLNSLRTISNRAVGCWARPPPRRHQVSKVTMVPPLSTIPSSPAMGSPSSAAASVGLRS</sequence>
<feature type="region of interest" description="Disordered" evidence="1">
    <location>
        <begin position="37"/>
        <end position="77"/>
    </location>
</feature>
<reference evidence="2" key="2">
    <citation type="journal article" date="2024" name="Plant">
        <title>Genomic evolution and insights into agronomic trait innovations of Sesamum species.</title>
        <authorList>
            <person name="Miao H."/>
            <person name="Wang L."/>
            <person name="Qu L."/>
            <person name="Liu H."/>
            <person name="Sun Y."/>
            <person name="Le M."/>
            <person name="Wang Q."/>
            <person name="Wei S."/>
            <person name="Zheng Y."/>
            <person name="Lin W."/>
            <person name="Duan Y."/>
            <person name="Cao H."/>
            <person name="Xiong S."/>
            <person name="Wang X."/>
            <person name="Wei L."/>
            <person name="Li C."/>
            <person name="Ma Q."/>
            <person name="Ju M."/>
            <person name="Zhao R."/>
            <person name="Li G."/>
            <person name="Mu C."/>
            <person name="Tian Q."/>
            <person name="Mei H."/>
            <person name="Zhang T."/>
            <person name="Gao T."/>
            <person name="Zhang H."/>
        </authorList>
    </citation>
    <scope>NUCLEOTIDE SEQUENCE</scope>
    <source>
        <strain evidence="2">KEN1</strain>
    </source>
</reference>
<gene>
    <name evidence="2" type="ORF">Slati_0891400</name>
</gene>